<evidence type="ECO:0008006" key="3">
    <source>
        <dbReference type="Google" id="ProtNLM"/>
    </source>
</evidence>
<gene>
    <name evidence="1" type="ORF">QO001_005037</name>
</gene>
<name>A0AAJ1X061_9HYPH</name>
<dbReference type="EMBL" id="JAUSWL010000012">
    <property type="protein sequence ID" value="MDQ0546088.1"/>
    <property type="molecule type" value="Genomic_DNA"/>
</dbReference>
<dbReference type="RefSeq" id="WP_230367609.1">
    <property type="nucleotide sequence ID" value="NZ_JAJALK010000013.1"/>
</dbReference>
<accession>A0AAJ1X061</accession>
<proteinExistence type="predicted"/>
<comment type="caution">
    <text evidence="1">The sequence shown here is derived from an EMBL/GenBank/DDBJ whole genome shotgun (WGS) entry which is preliminary data.</text>
</comment>
<reference evidence="1" key="1">
    <citation type="submission" date="2023-07" db="EMBL/GenBank/DDBJ databases">
        <title>Genomic Encyclopedia of Type Strains, Phase IV (KMG-IV): sequencing the most valuable type-strain genomes for metagenomic binning, comparative biology and taxonomic classification.</title>
        <authorList>
            <person name="Goeker M."/>
        </authorList>
    </citation>
    <scope>NUCLEOTIDE SEQUENCE</scope>
    <source>
        <strain evidence="1">DSM 19569</strain>
    </source>
</reference>
<evidence type="ECO:0000313" key="1">
    <source>
        <dbReference type="EMBL" id="MDQ0546088.1"/>
    </source>
</evidence>
<dbReference type="Proteomes" id="UP001223420">
    <property type="component" value="Unassembled WGS sequence"/>
</dbReference>
<organism evidence="1 2">
    <name type="scientific">Methylobacterium brachiatum</name>
    <dbReference type="NCBI Taxonomy" id="269660"/>
    <lineage>
        <taxon>Bacteria</taxon>
        <taxon>Pseudomonadati</taxon>
        <taxon>Pseudomonadota</taxon>
        <taxon>Alphaproteobacteria</taxon>
        <taxon>Hyphomicrobiales</taxon>
        <taxon>Methylobacteriaceae</taxon>
        <taxon>Methylobacterium</taxon>
    </lineage>
</organism>
<evidence type="ECO:0000313" key="2">
    <source>
        <dbReference type="Proteomes" id="UP001223420"/>
    </source>
</evidence>
<protein>
    <recommendedName>
        <fullName evidence="3">Terminase small subunit</fullName>
    </recommendedName>
</protein>
<sequence>MTKTKTAALPDPGTGELHDDDKLVIARFIAGNTDHSPSRLFDDLVGKIDGLAEFRNTVAPDLIDQRNYFRKLLSYAIEIDEPHDDARKAREAERRELKAAAAHYTLDSDIPF</sequence>
<dbReference type="AlphaFoldDB" id="A0AAJ1X061"/>